<protein>
    <submittedName>
        <fullName evidence="2">Uncharacterized protein</fullName>
    </submittedName>
</protein>
<feature type="chain" id="PRO_5026771340" evidence="1">
    <location>
        <begin position="29"/>
        <end position="150"/>
    </location>
</feature>
<gene>
    <name evidence="2" type="ORF">AVDCRST_MAG19-933</name>
</gene>
<accession>A0A6J4ULK6</accession>
<organism evidence="2">
    <name type="scientific">uncultured Thermomicrobiales bacterium</name>
    <dbReference type="NCBI Taxonomy" id="1645740"/>
    <lineage>
        <taxon>Bacteria</taxon>
        <taxon>Pseudomonadati</taxon>
        <taxon>Thermomicrobiota</taxon>
        <taxon>Thermomicrobia</taxon>
        <taxon>Thermomicrobiales</taxon>
        <taxon>environmental samples</taxon>
    </lineage>
</organism>
<name>A0A6J4ULK6_9BACT</name>
<reference evidence="2" key="1">
    <citation type="submission" date="2020-02" db="EMBL/GenBank/DDBJ databases">
        <authorList>
            <person name="Meier V. D."/>
        </authorList>
    </citation>
    <scope>NUCLEOTIDE SEQUENCE</scope>
    <source>
        <strain evidence="2">AVDCRST_MAG19</strain>
    </source>
</reference>
<feature type="signal peptide" evidence="1">
    <location>
        <begin position="1"/>
        <end position="28"/>
    </location>
</feature>
<dbReference type="EMBL" id="CADCWL010000038">
    <property type="protein sequence ID" value="CAA9552443.1"/>
    <property type="molecule type" value="Genomic_DNA"/>
</dbReference>
<evidence type="ECO:0000313" key="2">
    <source>
        <dbReference type="EMBL" id="CAA9552443.1"/>
    </source>
</evidence>
<keyword evidence="1" id="KW-0732">Signal</keyword>
<proteinExistence type="predicted"/>
<dbReference type="AlphaFoldDB" id="A0A6J4ULK6"/>
<evidence type="ECO:0000256" key="1">
    <source>
        <dbReference type="SAM" id="SignalP"/>
    </source>
</evidence>
<sequence>MGRMLARRVLFLAPFALALALHPLGVEATLGWCRTDPLFAIDGKRVHIDVYSLEEALTSVTGPTELVITIPERVSYELLQSDDGFGLGWNIRVQRSEDFEVREKGVEVRAVAVVPAAKQLPVKVEFEHRDEVIARGIGTTNGPVAAKAWL</sequence>